<evidence type="ECO:0000313" key="3">
    <source>
        <dbReference type="EMBL" id="SFP24505.1"/>
    </source>
</evidence>
<organism evidence="3 4">
    <name type="scientific">Tranquillimonas alkanivorans</name>
    <dbReference type="NCBI Taxonomy" id="441119"/>
    <lineage>
        <taxon>Bacteria</taxon>
        <taxon>Pseudomonadati</taxon>
        <taxon>Pseudomonadota</taxon>
        <taxon>Alphaproteobacteria</taxon>
        <taxon>Rhodobacterales</taxon>
        <taxon>Roseobacteraceae</taxon>
        <taxon>Tranquillimonas</taxon>
    </lineage>
</organism>
<evidence type="ECO:0000313" key="4">
    <source>
        <dbReference type="Proteomes" id="UP000199356"/>
    </source>
</evidence>
<dbReference type="AlphaFoldDB" id="A0A1I5NRQ5"/>
<protein>
    <recommendedName>
        <fullName evidence="5">TspO and MBR related proteins</fullName>
    </recommendedName>
</protein>
<dbReference type="PANTHER" id="PTHR33802">
    <property type="entry name" value="SI:CH211-161H7.5-RELATED"/>
    <property type="match status" value="1"/>
</dbReference>
<feature type="transmembrane region" description="Helical" evidence="1">
    <location>
        <begin position="136"/>
        <end position="160"/>
    </location>
</feature>
<keyword evidence="2" id="KW-0732">Signal</keyword>
<keyword evidence="4" id="KW-1185">Reference proteome</keyword>
<keyword evidence="1" id="KW-0812">Transmembrane</keyword>
<feature type="transmembrane region" description="Helical" evidence="1">
    <location>
        <begin position="211"/>
        <end position="228"/>
    </location>
</feature>
<evidence type="ECO:0000256" key="1">
    <source>
        <dbReference type="SAM" id="Phobius"/>
    </source>
</evidence>
<feature type="transmembrane region" description="Helical" evidence="1">
    <location>
        <begin position="82"/>
        <end position="98"/>
    </location>
</feature>
<dbReference type="Proteomes" id="UP000199356">
    <property type="component" value="Unassembled WGS sequence"/>
</dbReference>
<evidence type="ECO:0008006" key="5">
    <source>
        <dbReference type="Google" id="ProtNLM"/>
    </source>
</evidence>
<dbReference type="OrthoDB" id="5189031at2"/>
<feature type="transmembrane region" description="Helical" evidence="1">
    <location>
        <begin position="188"/>
        <end position="205"/>
    </location>
</feature>
<keyword evidence="1" id="KW-0472">Membrane</keyword>
<accession>A0A1I5NRQ5</accession>
<evidence type="ECO:0000256" key="2">
    <source>
        <dbReference type="SAM" id="SignalP"/>
    </source>
</evidence>
<keyword evidence="1" id="KW-1133">Transmembrane helix</keyword>
<dbReference type="PANTHER" id="PTHR33802:SF1">
    <property type="entry name" value="XK-RELATED PROTEIN"/>
    <property type="match status" value="1"/>
</dbReference>
<dbReference type="RefSeq" id="WP_093419627.1">
    <property type="nucleotide sequence ID" value="NZ_FOXA01000004.1"/>
</dbReference>
<dbReference type="EMBL" id="FOXA01000004">
    <property type="protein sequence ID" value="SFP24505.1"/>
    <property type="molecule type" value="Genomic_DNA"/>
</dbReference>
<feature type="signal peptide" evidence="2">
    <location>
        <begin position="1"/>
        <end position="17"/>
    </location>
</feature>
<feature type="chain" id="PRO_5011665047" description="TspO and MBR related proteins" evidence="2">
    <location>
        <begin position="18"/>
        <end position="240"/>
    </location>
</feature>
<sequence length="240" mass="25644">MIRAKAILVLVAALAFAASPFYSSGFNGFDPQAYPRPQVDPPVQPAGYAFSIWGLIYAWLVAHGAFGLFARAEAPAWDAPRWPLFVSLAVGASWIPVANVSPVWATVLIFVMLLAALWALMRATPDADRWLLQPPVALYAGWLTAASFVSLGLLLAGYGIMDDNRAAWSALIPALAVAGWVQAKKPRAWGYGAAVAWAFVAVSVSNADDGSLITLGLVGAVLMGWLIWRGQQARGENVHL</sequence>
<feature type="transmembrane region" description="Helical" evidence="1">
    <location>
        <begin position="49"/>
        <end position="70"/>
    </location>
</feature>
<name>A0A1I5NRQ5_9RHOB</name>
<dbReference type="STRING" id="441119.SAMN04488047_10450"/>
<proteinExistence type="predicted"/>
<reference evidence="3 4" key="1">
    <citation type="submission" date="2016-10" db="EMBL/GenBank/DDBJ databases">
        <authorList>
            <person name="de Groot N.N."/>
        </authorList>
    </citation>
    <scope>NUCLEOTIDE SEQUENCE [LARGE SCALE GENOMIC DNA]</scope>
    <source>
        <strain evidence="3 4">DSM 19547</strain>
    </source>
</reference>
<gene>
    <name evidence="3" type="ORF">SAMN04488047_10450</name>
</gene>